<reference evidence="3" key="1">
    <citation type="submission" date="2025-08" db="UniProtKB">
        <authorList>
            <consortium name="RefSeq"/>
        </authorList>
    </citation>
    <scope>IDENTIFICATION</scope>
    <source>
        <tissue evidence="3">Cell line</tissue>
    </source>
</reference>
<feature type="region of interest" description="Disordered" evidence="1">
    <location>
        <begin position="44"/>
        <end position="242"/>
    </location>
</feature>
<dbReference type="RefSeq" id="XP_072616588.1">
    <property type="nucleotide sequence ID" value="XM_072760487.1"/>
</dbReference>
<organism evidence="2 3">
    <name type="scientific">Vulpes vulpes</name>
    <name type="common">Red fox</name>
    <dbReference type="NCBI Taxonomy" id="9627"/>
    <lineage>
        <taxon>Eukaryota</taxon>
        <taxon>Metazoa</taxon>
        <taxon>Chordata</taxon>
        <taxon>Craniata</taxon>
        <taxon>Vertebrata</taxon>
        <taxon>Euteleostomi</taxon>
        <taxon>Mammalia</taxon>
        <taxon>Eutheria</taxon>
        <taxon>Laurasiatheria</taxon>
        <taxon>Carnivora</taxon>
        <taxon>Caniformia</taxon>
        <taxon>Canidae</taxon>
        <taxon>Vulpes</taxon>
    </lineage>
</organism>
<sequence length="382" mass="39250">MFPTRSAAAGPRGGWLPAPPELRGLGPVTFCSCQPSGCLVSAAAGGRGPRAAPRPDGRPASCVQGGSACGGLLSSSRPGTSRGQRGDPRAAEGGTSRCHLPGAAWDGSSWAVGGGTGTPNSGTRLPPRGTGAPSPRGDAPPLAHAQLGWPLSSHRQRPNLLRPLSTPHSLGQGPKEHFVPLARQDRPGHPARPGASLWAAWGAVRPEPQEGRPPSSPPRPRGPHWGSNPGQVGPRSSQDLAGRPSLTEATALTPEACSEPVWCRATSSASRIGRESHEVARSLDTGSALEKAKAAEGEGYFRLPADQVYPDTFGAALAPCPQDANSAVHRVSPFLNTFVPALDPRPLGTPPSRCVAPSPPGLLTVLDAAVEIPLECSEEGTK</sequence>
<dbReference type="Proteomes" id="UP001652641">
    <property type="component" value="Chromosome 6"/>
</dbReference>
<dbReference type="GeneID" id="140599253"/>
<evidence type="ECO:0000256" key="1">
    <source>
        <dbReference type="SAM" id="MobiDB-lite"/>
    </source>
</evidence>
<name>A0ABM5AP76_VULVU</name>
<feature type="compositionally biased region" description="Basic and acidic residues" evidence="1">
    <location>
        <begin position="174"/>
        <end position="188"/>
    </location>
</feature>
<evidence type="ECO:0000313" key="2">
    <source>
        <dbReference type="Proteomes" id="UP001652641"/>
    </source>
</evidence>
<protein>
    <submittedName>
        <fullName evidence="3">Uncharacterized protein</fullName>
    </submittedName>
</protein>
<feature type="compositionally biased region" description="Polar residues" evidence="1">
    <location>
        <begin position="228"/>
        <end position="239"/>
    </location>
</feature>
<proteinExistence type="predicted"/>
<evidence type="ECO:0000313" key="3">
    <source>
        <dbReference type="RefSeq" id="XP_072616588.1"/>
    </source>
</evidence>
<keyword evidence="2" id="KW-1185">Reference proteome</keyword>
<accession>A0ABM5AP76</accession>
<gene>
    <name evidence="3" type="primary">LOC140599253</name>
</gene>